<protein>
    <recommendedName>
        <fullName evidence="2">Nucleoside triphosphate pyrophosphatase</fullName>
        <ecNumber evidence="2">3.6.1.9</ecNumber>
    </recommendedName>
    <alternativeName>
        <fullName evidence="2">Nucleotide pyrophosphatase</fullName>
        <shortName evidence="2">Nucleotide PPase</shortName>
    </alternativeName>
</protein>
<dbReference type="PIRSF" id="PIRSF006305">
    <property type="entry name" value="Maf"/>
    <property type="match status" value="1"/>
</dbReference>
<feature type="active site" description="Proton acceptor" evidence="2">
    <location>
        <position position="84"/>
    </location>
</feature>
<name>A0ABS6SBL5_9SPHN</name>
<organism evidence="3 4">
    <name type="scientific">Pacificimonas pallii</name>
    <dbReference type="NCBI Taxonomy" id="2827236"/>
    <lineage>
        <taxon>Bacteria</taxon>
        <taxon>Pseudomonadati</taxon>
        <taxon>Pseudomonadota</taxon>
        <taxon>Alphaproteobacteria</taxon>
        <taxon>Sphingomonadales</taxon>
        <taxon>Sphingosinicellaceae</taxon>
        <taxon>Pacificimonas</taxon>
    </lineage>
</organism>
<evidence type="ECO:0000313" key="4">
    <source>
        <dbReference type="Proteomes" id="UP000722336"/>
    </source>
</evidence>
<evidence type="ECO:0000256" key="1">
    <source>
        <dbReference type="ARBA" id="ARBA00022801"/>
    </source>
</evidence>
<keyword evidence="2" id="KW-0963">Cytoplasm</keyword>
<sequence>MTDRPAPQLILASTSASRRAILNAAGVPHEAMSPGVDEAELKLSLTAAGARPRAMADALAEAKAMKIALRVADSHPGALVLGGDQILARDDGGTMDKAADMAELRAQLLSLRGRTHRLMSALVIAERGRAVWRHIDSAKLTVRAFSDEWLDAYLVREGETLLWGVGGYRIEDMGIQLFSQVEGDQFTIRGLPLLPLLDYLRTRGVLAS</sequence>
<dbReference type="RefSeq" id="WP_218444117.1">
    <property type="nucleotide sequence ID" value="NZ_JAGSPA010000001.1"/>
</dbReference>
<keyword evidence="4" id="KW-1185">Reference proteome</keyword>
<dbReference type="PANTHER" id="PTHR43213:SF5">
    <property type="entry name" value="BIFUNCTIONAL DTTP_UTP PYROPHOSPHATASE_METHYLTRANSFERASE PROTEIN-RELATED"/>
    <property type="match status" value="1"/>
</dbReference>
<comment type="similarity">
    <text evidence="2">Belongs to the Maf family.</text>
</comment>
<dbReference type="PANTHER" id="PTHR43213">
    <property type="entry name" value="BIFUNCTIONAL DTTP/UTP PYROPHOSPHATASE/METHYLTRANSFERASE PROTEIN-RELATED"/>
    <property type="match status" value="1"/>
</dbReference>
<evidence type="ECO:0000256" key="2">
    <source>
        <dbReference type="HAMAP-Rule" id="MF_00528"/>
    </source>
</evidence>
<comment type="subcellular location">
    <subcellularLocation>
        <location evidence="2">Cytoplasm</location>
    </subcellularLocation>
</comment>
<dbReference type="InterPro" id="IPR003697">
    <property type="entry name" value="Maf-like"/>
</dbReference>
<comment type="caution">
    <text evidence="2">Lacks conserved residue(s) required for the propagation of feature annotation.</text>
</comment>
<gene>
    <name evidence="3" type="ORF">KCG44_03025</name>
</gene>
<keyword evidence="1 2" id="KW-0378">Hydrolase</keyword>
<comment type="caution">
    <text evidence="3">The sequence shown here is derived from an EMBL/GenBank/DDBJ whole genome shotgun (WGS) entry which is preliminary data.</text>
</comment>
<comment type="catalytic activity">
    <reaction evidence="2">
        <text>a ribonucleoside 5'-triphosphate + H2O = a ribonucleoside 5'-phosphate + diphosphate + H(+)</text>
        <dbReference type="Rhea" id="RHEA:23996"/>
        <dbReference type="ChEBI" id="CHEBI:15377"/>
        <dbReference type="ChEBI" id="CHEBI:15378"/>
        <dbReference type="ChEBI" id="CHEBI:33019"/>
        <dbReference type="ChEBI" id="CHEBI:58043"/>
        <dbReference type="ChEBI" id="CHEBI:61557"/>
        <dbReference type="EC" id="3.6.1.9"/>
    </reaction>
</comment>
<accession>A0ABS6SBL5</accession>
<dbReference type="EC" id="3.6.1.9" evidence="2"/>
<dbReference type="EMBL" id="JAGSPA010000001">
    <property type="protein sequence ID" value="MBV7255754.1"/>
    <property type="molecule type" value="Genomic_DNA"/>
</dbReference>
<dbReference type="Pfam" id="PF02545">
    <property type="entry name" value="Maf"/>
    <property type="match status" value="1"/>
</dbReference>
<keyword evidence="2" id="KW-0546">Nucleotide metabolism</keyword>
<comment type="cofactor">
    <cofactor evidence="2">
        <name>a divalent metal cation</name>
        <dbReference type="ChEBI" id="CHEBI:60240"/>
    </cofactor>
</comment>
<evidence type="ECO:0000313" key="3">
    <source>
        <dbReference type="EMBL" id="MBV7255754.1"/>
    </source>
</evidence>
<comment type="catalytic activity">
    <reaction evidence="2">
        <text>a 2'-deoxyribonucleoside 5'-triphosphate + H2O = a 2'-deoxyribonucleoside 5'-phosphate + diphosphate + H(+)</text>
        <dbReference type="Rhea" id="RHEA:44644"/>
        <dbReference type="ChEBI" id="CHEBI:15377"/>
        <dbReference type="ChEBI" id="CHEBI:15378"/>
        <dbReference type="ChEBI" id="CHEBI:33019"/>
        <dbReference type="ChEBI" id="CHEBI:61560"/>
        <dbReference type="ChEBI" id="CHEBI:65317"/>
        <dbReference type="EC" id="3.6.1.9"/>
    </reaction>
</comment>
<proteinExistence type="inferred from homology"/>
<reference evidence="3 4" key="1">
    <citation type="submission" date="2021-04" db="EMBL/GenBank/DDBJ databases">
        <authorList>
            <person name="Pira H."/>
            <person name="Risdian C."/>
            <person name="Wink J."/>
        </authorList>
    </citation>
    <scope>NUCLEOTIDE SEQUENCE [LARGE SCALE GENOMIC DNA]</scope>
    <source>
        <strain evidence="3 4">WHA3</strain>
    </source>
</reference>
<dbReference type="HAMAP" id="MF_00528">
    <property type="entry name" value="Maf"/>
    <property type="match status" value="1"/>
</dbReference>
<dbReference type="Proteomes" id="UP000722336">
    <property type="component" value="Unassembled WGS sequence"/>
</dbReference>
<comment type="function">
    <text evidence="2">Nucleoside triphosphate pyrophosphatase. May have a dual role in cell division arrest and in preventing the incorporation of modified nucleotides into cellular nucleic acids.</text>
</comment>